<dbReference type="KEGG" id="gra:105774507"/>
<dbReference type="Gramene" id="KJB63869">
    <property type="protein sequence ID" value="KJB63869"/>
    <property type="gene ID" value="B456_010G021000"/>
</dbReference>
<dbReference type="EMBL" id="CM001749">
    <property type="protein sequence ID" value="KJB63869.1"/>
    <property type="molecule type" value="Genomic_DNA"/>
</dbReference>
<organism evidence="2 3">
    <name type="scientific">Gossypium raimondii</name>
    <name type="common">Peruvian cotton</name>
    <name type="synonym">Gossypium klotzschianum subsp. raimondii</name>
    <dbReference type="NCBI Taxonomy" id="29730"/>
    <lineage>
        <taxon>Eukaryota</taxon>
        <taxon>Viridiplantae</taxon>
        <taxon>Streptophyta</taxon>
        <taxon>Embryophyta</taxon>
        <taxon>Tracheophyta</taxon>
        <taxon>Spermatophyta</taxon>
        <taxon>Magnoliopsida</taxon>
        <taxon>eudicotyledons</taxon>
        <taxon>Gunneridae</taxon>
        <taxon>Pentapetalae</taxon>
        <taxon>rosids</taxon>
        <taxon>malvids</taxon>
        <taxon>Malvales</taxon>
        <taxon>Malvaceae</taxon>
        <taxon>Malvoideae</taxon>
        <taxon>Gossypium</taxon>
    </lineage>
</organism>
<dbReference type="Pfam" id="PF02458">
    <property type="entry name" value="Transferase"/>
    <property type="match status" value="1"/>
</dbReference>
<proteinExistence type="predicted"/>
<sequence>MDSSTVRIISECFVKPHDVSEESKQPFYLTTWDLVMLSVHYIQRGLLFAKPPPGDYCEQKMINKVLGRLKKSISIALLHFYPLAGRLATKIEQNPKSYLVFVDCNNSPGAKFIHAAVDMSVSDIVSPTYVPLVVQSFFDQDRAVNYDGHTKPLLSIQVTELVDGVFIGCSMNHAVADGTTFCHFINTLSEIFQAQGDNIKISRPPVLERWCPEGNNGPLLTLPFSHQDEFITRLETPHVLERIFHFSAESIAKLKKKANVESNTTEISSFQALSAFVWLSLTKARRFPCETVTACTLAMNNRSRLEPPLSPNYFGNSFQTETVMTTAGELLEHGLGWAAWKLNQVVVNHTDKSVRGFVNDWLRSPFVYQCLTHLYARSVLIGSSPRFNTYGNEFGLGKALTVRSGYDNKFDGKVSLYPGLEGGGSIDMEICLPLSSMKALESDEEFMAVVSSPI</sequence>
<dbReference type="GO" id="GO:0016740">
    <property type="term" value="F:transferase activity"/>
    <property type="evidence" value="ECO:0007669"/>
    <property type="project" value="UniProtKB-KW"/>
</dbReference>
<dbReference type="InterPro" id="IPR023213">
    <property type="entry name" value="CAT-like_dom_sf"/>
</dbReference>
<evidence type="ECO:0000256" key="1">
    <source>
        <dbReference type="ARBA" id="ARBA00022679"/>
    </source>
</evidence>
<dbReference type="OMA" id="SIDMEIC"/>
<dbReference type="AlphaFoldDB" id="A0A0D2U4L8"/>
<keyword evidence="1" id="KW-0808">Transferase</keyword>
<evidence type="ECO:0000313" key="2">
    <source>
        <dbReference type="EMBL" id="KJB63869.1"/>
    </source>
</evidence>
<dbReference type="STRING" id="29730.A0A0D2U4L8"/>
<evidence type="ECO:0000313" key="3">
    <source>
        <dbReference type="Proteomes" id="UP000032304"/>
    </source>
</evidence>
<dbReference type="Gene3D" id="3.30.559.10">
    <property type="entry name" value="Chloramphenicol acetyltransferase-like domain"/>
    <property type="match status" value="2"/>
</dbReference>
<dbReference type="OrthoDB" id="1862401at2759"/>
<reference evidence="2 3" key="1">
    <citation type="journal article" date="2012" name="Nature">
        <title>Repeated polyploidization of Gossypium genomes and the evolution of spinnable cotton fibres.</title>
        <authorList>
            <person name="Paterson A.H."/>
            <person name="Wendel J.F."/>
            <person name="Gundlach H."/>
            <person name="Guo H."/>
            <person name="Jenkins J."/>
            <person name="Jin D."/>
            <person name="Llewellyn D."/>
            <person name="Showmaker K.C."/>
            <person name="Shu S."/>
            <person name="Udall J."/>
            <person name="Yoo M.J."/>
            <person name="Byers R."/>
            <person name="Chen W."/>
            <person name="Doron-Faigenboim A."/>
            <person name="Duke M.V."/>
            <person name="Gong L."/>
            <person name="Grimwood J."/>
            <person name="Grover C."/>
            <person name="Grupp K."/>
            <person name="Hu G."/>
            <person name="Lee T.H."/>
            <person name="Li J."/>
            <person name="Lin L."/>
            <person name="Liu T."/>
            <person name="Marler B.S."/>
            <person name="Page J.T."/>
            <person name="Roberts A.W."/>
            <person name="Romanel E."/>
            <person name="Sanders W.S."/>
            <person name="Szadkowski E."/>
            <person name="Tan X."/>
            <person name="Tang H."/>
            <person name="Xu C."/>
            <person name="Wang J."/>
            <person name="Wang Z."/>
            <person name="Zhang D."/>
            <person name="Zhang L."/>
            <person name="Ashrafi H."/>
            <person name="Bedon F."/>
            <person name="Bowers J.E."/>
            <person name="Brubaker C.L."/>
            <person name="Chee P.W."/>
            <person name="Das S."/>
            <person name="Gingle A.R."/>
            <person name="Haigler C.H."/>
            <person name="Harker D."/>
            <person name="Hoffmann L.V."/>
            <person name="Hovav R."/>
            <person name="Jones D.C."/>
            <person name="Lemke C."/>
            <person name="Mansoor S."/>
            <person name="ur Rahman M."/>
            <person name="Rainville L.N."/>
            <person name="Rambani A."/>
            <person name="Reddy U.K."/>
            <person name="Rong J.K."/>
            <person name="Saranga Y."/>
            <person name="Scheffler B.E."/>
            <person name="Scheffler J.A."/>
            <person name="Stelly D.M."/>
            <person name="Triplett B.A."/>
            <person name="Van Deynze A."/>
            <person name="Vaslin M.F."/>
            <person name="Waghmare V.N."/>
            <person name="Walford S.A."/>
            <person name="Wright R.J."/>
            <person name="Zaki E.A."/>
            <person name="Zhang T."/>
            <person name="Dennis E.S."/>
            <person name="Mayer K.F."/>
            <person name="Peterson D.G."/>
            <person name="Rokhsar D.S."/>
            <person name="Wang X."/>
            <person name="Schmutz J."/>
        </authorList>
    </citation>
    <scope>NUCLEOTIDE SEQUENCE [LARGE SCALE GENOMIC DNA]</scope>
</reference>
<protein>
    <submittedName>
        <fullName evidence="2">Uncharacterized protein</fullName>
    </submittedName>
</protein>
<dbReference type="PANTHER" id="PTHR31896:SF12">
    <property type="entry name" value="HXXXD-TYPE ACYL-TRANSFERASE FAMILY PROTEIN"/>
    <property type="match status" value="1"/>
</dbReference>
<dbReference type="PANTHER" id="PTHR31896">
    <property type="entry name" value="FAMILY REGULATORY PROTEIN, PUTATIVE (AFU_ORTHOLOGUE AFUA_3G14730)-RELATED"/>
    <property type="match status" value="1"/>
</dbReference>
<gene>
    <name evidence="2" type="ORF">B456_010G021000</name>
</gene>
<dbReference type="eggNOG" id="ENOG502QT1Q">
    <property type="taxonomic scope" value="Eukaryota"/>
</dbReference>
<accession>A0A0D2U4L8</accession>
<dbReference type="Proteomes" id="UP000032304">
    <property type="component" value="Chromosome 10"/>
</dbReference>
<keyword evidence="3" id="KW-1185">Reference proteome</keyword>
<dbReference type="InterPro" id="IPR051283">
    <property type="entry name" value="Sec_Metabolite_Acyltrans"/>
</dbReference>
<name>A0A0D2U4L8_GOSRA</name>